<dbReference type="PROSITE" id="PS51318">
    <property type="entry name" value="TAT"/>
    <property type="match status" value="1"/>
</dbReference>
<dbReference type="GO" id="GO:0005507">
    <property type="term" value="F:copper ion binding"/>
    <property type="evidence" value="ECO:0007669"/>
    <property type="project" value="InterPro"/>
</dbReference>
<evidence type="ECO:0000259" key="4">
    <source>
        <dbReference type="Pfam" id="PF00127"/>
    </source>
</evidence>
<dbReference type="Gene3D" id="2.60.40.420">
    <property type="entry name" value="Cupredoxins - blue copper proteins"/>
    <property type="match status" value="1"/>
</dbReference>
<protein>
    <submittedName>
        <fullName evidence="5">Plastocyanin</fullName>
    </submittedName>
</protein>
<accession>A0A1G7GZE4</accession>
<dbReference type="InterPro" id="IPR008972">
    <property type="entry name" value="Cupredoxin"/>
</dbReference>
<evidence type="ECO:0000256" key="3">
    <source>
        <dbReference type="SAM" id="SignalP"/>
    </source>
</evidence>
<dbReference type="SUPFAM" id="SSF49503">
    <property type="entry name" value="Cupredoxins"/>
    <property type="match status" value="1"/>
</dbReference>
<organism evidence="5 6">
    <name type="scientific">Limimaricola pyoseonensis</name>
    <dbReference type="NCBI Taxonomy" id="521013"/>
    <lineage>
        <taxon>Bacteria</taxon>
        <taxon>Pseudomonadati</taxon>
        <taxon>Pseudomonadota</taxon>
        <taxon>Alphaproteobacteria</taxon>
        <taxon>Rhodobacterales</taxon>
        <taxon>Paracoccaceae</taxon>
        <taxon>Limimaricola</taxon>
    </lineage>
</organism>
<keyword evidence="2" id="KW-0186">Copper</keyword>
<evidence type="ECO:0000256" key="1">
    <source>
        <dbReference type="ARBA" id="ARBA00022723"/>
    </source>
</evidence>
<keyword evidence="3" id="KW-0732">Signal</keyword>
<feature type="chain" id="PRO_5011746835" evidence="3">
    <location>
        <begin position="26"/>
        <end position="111"/>
    </location>
</feature>
<feature type="signal peptide" evidence="3">
    <location>
        <begin position="1"/>
        <end position="25"/>
    </location>
</feature>
<dbReference type="CDD" id="cd13921">
    <property type="entry name" value="Amicyanin"/>
    <property type="match status" value="1"/>
</dbReference>
<dbReference type="EMBL" id="FNAT01000005">
    <property type="protein sequence ID" value="SDE93528.1"/>
    <property type="molecule type" value="Genomic_DNA"/>
</dbReference>
<evidence type="ECO:0000313" key="5">
    <source>
        <dbReference type="EMBL" id="SDE93528.1"/>
    </source>
</evidence>
<dbReference type="InterPro" id="IPR035668">
    <property type="entry name" value="Amicyanin"/>
</dbReference>
<dbReference type="Pfam" id="PF00127">
    <property type="entry name" value="Copper-bind"/>
    <property type="match status" value="1"/>
</dbReference>
<proteinExistence type="predicted"/>
<sequence>MPTRRSVLSSSLAALGALPVLVVSARAEGMVHEVTIQGFAFVPARISLAPGDSVVFTNRDLAPHTVTAESGAFDSGRLGMGQSVRMTFPAAGSYPYFCAIHPRMRGAIQVR</sequence>
<keyword evidence="1" id="KW-0479">Metal-binding</keyword>
<gene>
    <name evidence="5" type="ORF">SAMN04488567_2999</name>
</gene>
<evidence type="ECO:0000313" key="6">
    <source>
        <dbReference type="Proteomes" id="UP000198922"/>
    </source>
</evidence>
<reference evidence="6" key="1">
    <citation type="submission" date="2016-10" db="EMBL/GenBank/DDBJ databases">
        <authorList>
            <person name="Varghese N."/>
            <person name="Submissions S."/>
        </authorList>
    </citation>
    <scope>NUCLEOTIDE SEQUENCE [LARGE SCALE GENOMIC DNA]</scope>
    <source>
        <strain evidence="6">DSM 21424</strain>
    </source>
</reference>
<dbReference type="InterPro" id="IPR052721">
    <property type="entry name" value="ET_Amicyanin"/>
</dbReference>
<dbReference type="PANTHER" id="PTHR36507:SF1">
    <property type="entry name" value="BLL1555 PROTEIN"/>
    <property type="match status" value="1"/>
</dbReference>
<name>A0A1G7GZE4_9RHOB</name>
<dbReference type="InterPro" id="IPR000923">
    <property type="entry name" value="BlueCu_1"/>
</dbReference>
<feature type="domain" description="Blue (type 1) copper" evidence="4">
    <location>
        <begin position="32"/>
        <end position="110"/>
    </location>
</feature>
<dbReference type="InterPro" id="IPR006311">
    <property type="entry name" value="TAT_signal"/>
</dbReference>
<dbReference type="Proteomes" id="UP000198922">
    <property type="component" value="Unassembled WGS sequence"/>
</dbReference>
<dbReference type="OrthoDB" id="9796416at2"/>
<keyword evidence="6" id="KW-1185">Reference proteome</keyword>
<dbReference type="STRING" id="521013.SAMN04488567_2999"/>
<dbReference type="PANTHER" id="PTHR36507">
    <property type="entry name" value="BLL1555 PROTEIN"/>
    <property type="match status" value="1"/>
</dbReference>
<dbReference type="GO" id="GO:0009055">
    <property type="term" value="F:electron transfer activity"/>
    <property type="evidence" value="ECO:0007669"/>
    <property type="project" value="InterPro"/>
</dbReference>
<dbReference type="AlphaFoldDB" id="A0A1G7GZE4"/>
<dbReference type="RefSeq" id="WP_090113331.1">
    <property type="nucleotide sequence ID" value="NZ_FNAT01000005.1"/>
</dbReference>
<evidence type="ECO:0000256" key="2">
    <source>
        <dbReference type="ARBA" id="ARBA00023008"/>
    </source>
</evidence>